<accession>A0ABQ5IMY7</accession>
<proteinExistence type="predicted"/>
<name>A0ABQ5IMY7_9ASTR</name>
<comment type="caution">
    <text evidence="2">The sequence shown here is derived from an EMBL/GenBank/DDBJ whole genome shotgun (WGS) entry which is preliminary data.</text>
</comment>
<evidence type="ECO:0000313" key="2">
    <source>
        <dbReference type="EMBL" id="GJU01569.1"/>
    </source>
</evidence>
<reference evidence="2" key="1">
    <citation type="journal article" date="2022" name="Int. J. Mol. Sci.">
        <title>Draft Genome of Tanacetum Coccineum: Genomic Comparison of Closely Related Tanacetum-Family Plants.</title>
        <authorList>
            <person name="Yamashiro T."/>
            <person name="Shiraishi A."/>
            <person name="Nakayama K."/>
            <person name="Satake H."/>
        </authorList>
    </citation>
    <scope>NUCLEOTIDE SEQUENCE</scope>
</reference>
<keyword evidence="3" id="KW-1185">Reference proteome</keyword>
<organism evidence="2 3">
    <name type="scientific">Tanacetum coccineum</name>
    <dbReference type="NCBI Taxonomy" id="301880"/>
    <lineage>
        <taxon>Eukaryota</taxon>
        <taxon>Viridiplantae</taxon>
        <taxon>Streptophyta</taxon>
        <taxon>Embryophyta</taxon>
        <taxon>Tracheophyta</taxon>
        <taxon>Spermatophyta</taxon>
        <taxon>Magnoliopsida</taxon>
        <taxon>eudicotyledons</taxon>
        <taxon>Gunneridae</taxon>
        <taxon>Pentapetalae</taxon>
        <taxon>asterids</taxon>
        <taxon>campanulids</taxon>
        <taxon>Asterales</taxon>
        <taxon>Asteraceae</taxon>
        <taxon>Asteroideae</taxon>
        <taxon>Anthemideae</taxon>
        <taxon>Anthemidinae</taxon>
        <taxon>Tanacetum</taxon>
    </lineage>
</organism>
<feature type="transmembrane region" description="Helical" evidence="1">
    <location>
        <begin position="161"/>
        <end position="183"/>
    </location>
</feature>
<feature type="transmembrane region" description="Helical" evidence="1">
    <location>
        <begin position="73"/>
        <end position="91"/>
    </location>
</feature>
<evidence type="ECO:0000313" key="3">
    <source>
        <dbReference type="Proteomes" id="UP001151760"/>
    </source>
</evidence>
<keyword evidence="1" id="KW-0812">Transmembrane</keyword>
<reference evidence="2" key="2">
    <citation type="submission" date="2022-01" db="EMBL/GenBank/DDBJ databases">
        <authorList>
            <person name="Yamashiro T."/>
            <person name="Shiraishi A."/>
            <person name="Satake H."/>
            <person name="Nakayama K."/>
        </authorList>
    </citation>
    <scope>NUCLEOTIDE SEQUENCE</scope>
</reference>
<keyword evidence="1" id="KW-0472">Membrane</keyword>
<gene>
    <name evidence="2" type="ORF">Tco_1111907</name>
</gene>
<keyword evidence="1" id="KW-1133">Transmembrane helix</keyword>
<sequence>MLFFISRRVHTLITLLNFSEVLEIGNGPTLEMILIRFNITKGSSSRLPDFVLLLSTEILLHDLISYLKLKRFSSYIGIALLMITGGLDMALDLNYSLGRLVDDLWASELIVPYFQHKRWVSTPCPYNASNGAALMLARNEQIYVEMINGLPKRGLASPRPLVLAVVVTKSIVYVLSFHCGILVEPTNQMGFDILS</sequence>
<protein>
    <submittedName>
        <fullName evidence="2">Uncharacterized protein</fullName>
    </submittedName>
</protein>
<dbReference type="Proteomes" id="UP001151760">
    <property type="component" value="Unassembled WGS sequence"/>
</dbReference>
<evidence type="ECO:0000256" key="1">
    <source>
        <dbReference type="SAM" id="Phobius"/>
    </source>
</evidence>
<dbReference type="EMBL" id="BQNB010020976">
    <property type="protein sequence ID" value="GJU01569.1"/>
    <property type="molecule type" value="Genomic_DNA"/>
</dbReference>